<feature type="domain" description="STAS" evidence="3">
    <location>
        <begin position="2"/>
        <end position="103"/>
    </location>
</feature>
<comment type="caution">
    <text evidence="4">The sequence shown here is derived from an EMBL/GenBank/DDBJ whole genome shotgun (WGS) entry which is preliminary data.</text>
</comment>
<reference evidence="4 5" key="1">
    <citation type="submission" date="2022-05" db="EMBL/GenBank/DDBJ databases">
        <title>Genome Sequencing of Bee-Associated Microbes.</title>
        <authorList>
            <person name="Dunlap C."/>
        </authorList>
    </citation>
    <scope>NUCLEOTIDE SEQUENCE [LARGE SCALE GENOMIC DNA]</scope>
    <source>
        <strain evidence="4 5">CBP-1093</strain>
    </source>
</reference>
<organism evidence="4 5">
    <name type="scientific">Bacillus xiamenensis</name>
    <dbReference type="NCBI Taxonomy" id="1178537"/>
    <lineage>
        <taxon>Bacteria</taxon>
        <taxon>Bacillati</taxon>
        <taxon>Bacillota</taxon>
        <taxon>Bacilli</taxon>
        <taxon>Bacillales</taxon>
        <taxon>Bacillaceae</taxon>
        <taxon>Bacillus</taxon>
    </lineage>
</organism>
<dbReference type="CDD" id="cd07043">
    <property type="entry name" value="STAS_anti-anti-sigma_factors"/>
    <property type="match status" value="1"/>
</dbReference>
<dbReference type="EMBL" id="JAMDMH010000038">
    <property type="protein sequence ID" value="MCY9577173.1"/>
    <property type="molecule type" value="Genomic_DNA"/>
</dbReference>
<dbReference type="InterPro" id="IPR003658">
    <property type="entry name" value="Anti-sigma_ant"/>
</dbReference>
<comment type="similarity">
    <text evidence="1 2">Belongs to the anti-sigma-factor antagonist family.</text>
</comment>
<accession>A0ABT4F536</accession>
<dbReference type="Proteomes" id="UP001527057">
    <property type="component" value="Unassembled WGS sequence"/>
</dbReference>
<dbReference type="Gene3D" id="3.30.750.24">
    <property type="entry name" value="STAS domain"/>
    <property type="match status" value="1"/>
</dbReference>
<dbReference type="InterPro" id="IPR002645">
    <property type="entry name" value="STAS_dom"/>
</dbReference>
<gene>
    <name evidence="4" type="ORF">M5W27_15440</name>
</gene>
<name>A0ABT4F536_9BACI</name>
<dbReference type="SUPFAM" id="SSF52091">
    <property type="entry name" value="SpoIIaa-like"/>
    <property type="match status" value="1"/>
</dbReference>
<evidence type="ECO:0000313" key="4">
    <source>
        <dbReference type="EMBL" id="MCY9577173.1"/>
    </source>
</evidence>
<dbReference type="PANTHER" id="PTHR33495:SF2">
    <property type="entry name" value="ANTI-SIGMA FACTOR ANTAGONIST TM_1081-RELATED"/>
    <property type="match status" value="1"/>
</dbReference>
<dbReference type="PANTHER" id="PTHR33495">
    <property type="entry name" value="ANTI-SIGMA FACTOR ANTAGONIST TM_1081-RELATED-RELATED"/>
    <property type="match status" value="1"/>
</dbReference>
<keyword evidence="5" id="KW-1185">Reference proteome</keyword>
<dbReference type="RefSeq" id="WP_008360304.1">
    <property type="nucleotide sequence ID" value="NZ_AMSH01000051.1"/>
</dbReference>
<evidence type="ECO:0000313" key="5">
    <source>
        <dbReference type="Proteomes" id="UP001527057"/>
    </source>
</evidence>
<dbReference type="Pfam" id="PF01740">
    <property type="entry name" value="STAS"/>
    <property type="match status" value="1"/>
</dbReference>
<dbReference type="NCBIfam" id="TIGR00377">
    <property type="entry name" value="ant_ant_sig"/>
    <property type="match status" value="1"/>
</dbReference>
<protein>
    <recommendedName>
        <fullName evidence="2">Anti-sigma factor antagonist</fullName>
    </recommendedName>
</protein>
<evidence type="ECO:0000256" key="2">
    <source>
        <dbReference type="RuleBase" id="RU003749"/>
    </source>
</evidence>
<evidence type="ECO:0000256" key="1">
    <source>
        <dbReference type="ARBA" id="ARBA00009013"/>
    </source>
</evidence>
<sequence>MIIYSTEEKNGDLEVKIQGDLDIDSTEIFDEQLLPLLETYQTVNLNFEQVPFVDSSGIGLLMNTVQSLGEKGTKVTISHVQKEVKDIFELLQIPDIFGEGVVL</sequence>
<dbReference type="PROSITE" id="PS50801">
    <property type="entry name" value="STAS"/>
    <property type="match status" value="1"/>
</dbReference>
<evidence type="ECO:0000259" key="3">
    <source>
        <dbReference type="PROSITE" id="PS50801"/>
    </source>
</evidence>
<dbReference type="InterPro" id="IPR036513">
    <property type="entry name" value="STAS_dom_sf"/>
</dbReference>
<proteinExistence type="inferred from homology"/>